<dbReference type="RefSeq" id="WP_344591864.1">
    <property type="nucleotide sequence ID" value="NZ_BAAARW010000019.1"/>
</dbReference>
<dbReference type="EMBL" id="BAAARW010000019">
    <property type="protein sequence ID" value="GAA2429561.1"/>
    <property type="molecule type" value="Genomic_DNA"/>
</dbReference>
<evidence type="ECO:0000313" key="2">
    <source>
        <dbReference type="EMBL" id="GAA2429561.1"/>
    </source>
</evidence>
<accession>A0ABN3JGB3</accession>
<sequence>MDAIRGRFGVWVAPATLLNTPVAVQREQFARIERLGYASLWSGEAPAASNFGGREAFAQHGLMLAATERLVVGTGIANISMRAPAAMHSGAATLAEAYPDRFVLGLGGQSGERPLTMLREYLDAMDAASWGVPYPRVLAALGPKAHRLARERAGGVHPFLQPVEHTENARAALGPDGLLIPHQAVVLETDPDAARGRLRALFGAGWAGDNPYTRNFRRLGYTDDDLRGGPSDRLADALLAWGDEPEVVKRLRAHLDAGADHVLVHPLAPDLVSAVDQLERLAPALNGARG</sequence>
<dbReference type="Pfam" id="PF00296">
    <property type="entry name" value="Bac_luciferase"/>
    <property type="match status" value="1"/>
</dbReference>
<dbReference type="InterPro" id="IPR036661">
    <property type="entry name" value="Luciferase-like_sf"/>
</dbReference>
<evidence type="ECO:0000313" key="3">
    <source>
        <dbReference type="Proteomes" id="UP001501231"/>
    </source>
</evidence>
<dbReference type="InterPro" id="IPR050564">
    <property type="entry name" value="F420-G6PD/mer"/>
</dbReference>
<dbReference type="SUPFAM" id="SSF51679">
    <property type="entry name" value="Bacterial luciferase-like"/>
    <property type="match status" value="1"/>
</dbReference>
<name>A0ABN3JGB3_9ACTN</name>
<dbReference type="Proteomes" id="UP001501231">
    <property type="component" value="Unassembled WGS sequence"/>
</dbReference>
<protein>
    <submittedName>
        <fullName evidence="2">TIGR03620 family F420-dependent LLM class oxidoreductase</fullName>
    </submittedName>
</protein>
<evidence type="ECO:0000259" key="1">
    <source>
        <dbReference type="Pfam" id="PF00296"/>
    </source>
</evidence>
<keyword evidence="3" id="KW-1185">Reference proteome</keyword>
<dbReference type="InterPro" id="IPR019922">
    <property type="entry name" value="Lucif-like_OxRdatse_MSMEG_4141"/>
</dbReference>
<dbReference type="NCBIfam" id="TIGR03620">
    <property type="entry name" value="F420_MSMEG_4141"/>
    <property type="match status" value="1"/>
</dbReference>
<dbReference type="PANTHER" id="PTHR43244">
    <property type="match status" value="1"/>
</dbReference>
<comment type="caution">
    <text evidence="2">The sequence shown here is derived from an EMBL/GenBank/DDBJ whole genome shotgun (WGS) entry which is preliminary data.</text>
</comment>
<feature type="domain" description="Luciferase-like" evidence="1">
    <location>
        <begin position="21"/>
        <end position="261"/>
    </location>
</feature>
<dbReference type="PANTHER" id="PTHR43244:SF2">
    <property type="entry name" value="CONSERVED HYPOTHETICAL ALANINE AND PROLINE-RICH PROTEIN"/>
    <property type="match status" value="1"/>
</dbReference>
<dbReference type="Gene3D" id="3.20.20.30">
    <property type="entry name" value="Luciferase-like domain"/>
    <property type="match status" value="1"/>
</dbReference>
<reference evidence="2 3" key="1">
    <citation type="journal article" date="2019" name="Int. J. Syst. Evol. Microbiol.">
        <title>The Global Catalogue of Microorganisms (GCM) 10K type strain sequencing project: providing services to taxonomists for standard genome sequencing and annotation.</title>
        <authorList>
            <consortium name="The Broad Institute Genomics Platform"/>
            <consortium name="The Broad Institute Genome Sequencing Center for Infectious Disease"/>
            <person name="Wu L."/>
            <person name="Ma J."/>
        </authorList>
    </citation>
    <scope>NUCLEOTIDE SEQUENCE [LARGE SCALE GENOMIC DNA]</scope>
    <source>
        <strain evidence="2 3">JCM 3325</strain>
    </source>
</reference>
<dbReference type="InterPro" id="IPR011251">
    <property type="entry name" value="Luciferase-like_dom"/>
</dbReference>
<proteinExistence type="predicted"/>
<gene>
    <name evidence="2" type="ORF">GCM10010191_48720</name>
</gene>
<organism evidence="2 3">
    <name type="scientific">Actinomadura vinacea</name>
    <dbReference type="NCBI Taxonomy" id="115336"/>
    <lineage>
        <taxon>Bacteria</taxon>
        <taxon>Bacillati</taxon>
        <taxon>Actinomycetota</taxon>
        <taxon>Actinomycetes</taxon>
        <taxon>Streptosporangiales</taxon>
        <taxon>Thermomonosporaceae</taxon>
        <taxon>Actinomadura</taxon>
    </lineage>
</organism>